<dbReference type="EMBL" id="QXGH01000014">
    <property type="protein sequence ID" value="RHW27089.1"/>
    <property type="molecule type" value="Genomic_DNA"/>
</dbReference>
<evidence type="ECO:0000313" key="2">
    <source>
        <dbReference type="EMBL" id="RHW27089.1"/>
    </source>
</evidence>
<dbReference type="InterPro" id="IPR006328">
    <property type="entry name" value="2-HAD"/>
</dbReference>
<dbReference type="SFLD" id="SFLDS00003">
    <property type="entry name" value="Haloacid_Dehalogenase"/>
    <property type="match status" value="1"/>
</dbReference>
<gene>
    <name evidence="2" type="ORF">D0Z08_10485</name>
</gene>
<dbReference type="SFLD" id="SFLDG01129">
    <property type="entry name" value="C1.5:_HAD__Beta-PGM__Phosphata"/>
    <property type="match status" value="1"/>
</dbReference>
<dbReference type="Pfam" id="PF00702">
    <property type="entry name" value="Hydrolase"/>
    <property type="match status" value="1"/>
</dbReference>
<dbReference type="InterPro" id="IPR051540">
    <property type="entry name" value="S-2-haloacid_dehalogenase"/>
</dbReference>
<accession>A0A417Y347</accession>
<dbReference type="GO" id="GO:0019120">
    <property type="term" value="F:hydrolase activity, acting on acid halide bonds, in C-halide compounds"/>
    <property type="evidence" value="ECO:0007669"/>
    <property type="project" value="InterPro"/>
</dbReference>
<organism evidence="2 3">
    <name type="scientific">Nocardioides immobilis</name>
    <dbReference type="NCBI Taxonomy" id="2049295"/>
    <lineage>
        <taxon>Bacteria</taxon>
        <taxon>Bacillati</taxon>
        <taxon>Actinomycetota</taxon>
        <taxon>Actinomycetes</taxon>
        <taxon>Propionibacteriales</taxon>
        <taxon>Nocardioidaceae</taxon>
        <taxon>Nocardioides</taxon>
    </lineage>
</organism>
<dbReference type="Gene3D" id="3.40.50.1000">
    <property type="entry name" value="HAD superfamily/HAD-like"/>
    <property type="match status" value="1"/>
</dbReference>
<dbReference type="SUPFAM" id="SSF56784">
    <property type="entry name" value="HAD-like"/>
    <property type="match status" value="1"/>
</dbReference>
<dbReference type="RefSeq" id="WP_118925187.1">
    <property type="nucleotide sequence ID" value="NZ_QXGH01000014.1"/>
</dbReference>
<dbReference type="InterPro" id="IPR036412">
    <property type="entry name" value="HAD-like_sf"/>
</dbReference>
<sequence>MIEFEPKYITFDMHGTLIRWHMADMTRELLADIVPPEQMADVVHGFKWQRYDEVLGPWKPFPDVIHDSLRKTLERFDLPYRKTDSQALVDAVPTWGPYPEVPEALRALASRYPLVILTNAADDQVMSNVEKLGAPFHAVFTAEQAQAYKPRFEAFDYMFNQLGCRPQDVVHVSASPRYDLMAANDLGIKHKVHVERGAEPATPSYNFHGINLLSDLPPLLGI</sequence>
<keyword evidence="1" id="KW-0378">Hydrolase</keyword>
<proteinExistence type="predicted"/>
<reference evidence="2 3" key="1">
    <citation type="submission" date="2018-09" db="EMBL/GenBank/DDBJ databases">
        <title>Genome sequencing of Nocardioides immobilis CCTCC AB 2017083 for comparison to Nocardioides silvaticus.</title>
        <authorList>
            <person name="Li C."/>
            <person name="Wang G."/>
        </authorList>
    </citation>
    <scope>NUCLEOTIDE SEQUENCE [LARGE SCALE GENOMIC DNA]</scope>
    <source>
        <strain evidence="2 3">CCTCC AB 2017083</strain>
    </source>
</reference>
<dbReference type="NCBIfam" id="TIGR01428">
    <property type="entry name" value="HAD_type_II"/>
    <property type="match status" value="1"/>
</dbReference>
<keyword evidence="3" id="KW-1185">Reference proteome</keyword>
<name>A0A417Y347_9ACTN</name>
<protein>
    <submittedName>
        <fullName evidence="2">Haloacid dehalogenase type II</fullName>
    </submittedName>
</protein>
<evidence type="ECO:0000313" key="3">
    <source>
        <dbReference type="Proteomes" id="UP000283644"/>
    </source>
</evidence>
<dbReference type="InterPro" id="IPR023214">
    <property type="entry name" value="HAD_sf"/>
</dbReference>
<dbReference type="OrthoDB" id="3774052at2"/>
<dbReference type="PANTHER" id="PTHR43316:SF9">
    <property type="entry name" value="ACID DEHALOGENASE, PUTATIVE (AFU_ORTHOLOGUE AFUA_6G14460)-RELATED"/>
    <property type="match status" value="1"/>
</dbReference>
<comment type="caution">
    <text evidence="2">The sequence shown here is derived from an EMBL/GenBank/DDBJ whole genome shotgun (WGS) entry which is preliminary data.</text>
</comment>
<dbReference type="Proteomes" id="UP000283644">
    <property type="component" value="Unassembled WGS sequence"/>
</dbReference>
<dbReference type="AlphaFoldDB" id="A0A417Y347"/>
<dbReference type="PANTHER" id="PTHR43316">
    <property type="entry name" value="HYDROLASE, HALOACID DELAHOGENASE-RELATED"/>
    <property type="match status" value="1"/>
</dbReference>
<dbReference type="InterPro" id="IPR006439">
    <property type="entry name" value="HAD-SF_hydro_IA"/>
</dbReference>
<dbReference type="NCBIfam" id="TIGR01493">
    <property type="entry name" value="HAD-SF-IA-v2"/>
    <property type="match status" value="1"/>
</dbReference>
<dbReference type="Gene3D" id="1.10.150.750">
    <property type="match status" value="1"/>
</dbReference>
<evidence type="ECO:0000256" key="1">
    <source>
        <dbReference type="ARBA" id="ARBA00022801"/>
    </source>
</evidence>